<evidence type="ECO:0000256" key="1">
    <source>
        <dbReference type="ARBA" id="ARBA00022801"/>
    </source>
</evidence>
<keyword evidence="1" id="KW-0378">Hydrolase</keyword>
<feature type="chain" id="PRO_5002161906" description="Haloacid dehalogenase" evidence="2">
    <location>
        <begin position="20"/>
        <end position="256"/>
    </location>
</feature>
<keyword evidence="4" id="KW-1185">Reference proteome</keyword>
<dbReference type="GO" id="GO:0016791">
    <property type="term" value="F:phosphatase activity"/>
    <property type="evidence" value="ECO:0007669"/>
    <property type="project" value="UniProtKB-ARBA"/>
</dbReference>
<dbReference type="PRINTS" id="PR00413">
    <property type="entry name" value="HADHALOGNASE"/>
</dbReference>
<dbReference type="InterPro" id="IPR023214">
    <property type="entry name" value="HAD_sf"/>
</dbReference>
<gene>
    <name evidence="3" type="ORF">PILCRDRAFT_816896</name>
</gene>
<dbReference type="AlphaFoldDB" id="A0A0C3BHB6"/>
<accession>A0A0C3BHB6</accession>
<dbReference type="NCBIfam" id="TIGR01493">
    <property type="entry name" value="HAD-SF-IA-v2"/>
    <property type="match status" value="1"/>
</dbReference>
<evidence type="ECO:0000256" key="2">
    <source>
        <dbReference type="SAM" id="SignalP"/>
    </source>
</evidence>
<dbReference type="STRING" id="765440.A0A0C3BHB6"/>
<dbReference type="Proteomes" id="UP000054166">
    <property type="component" value="Unassembled WGS sequence"/>
</dbReference>
<protein>
    <recommendedName>
        <fullName evidence="5">Haloacid dehalogenase</fullName>
    </recommendedName>
</protein>
<feature type="signal peptide" evidence="2">
    <location>
        <begin position="1"/>
        <end position="19"/>
    </location>
</feature>
<dbReference type="InterPro" id="IPR036412">
    <property type="entry name" value="HAD-like_sf"/>
</dbReference>
<dbReference type="InterPro" id="IPR051540">
    <property type="entry name" value="S-2-haloacid_dehalogenase"/>
</dbReference>
<dbReference type="SFLD" id="SFLDG01129">
    <property type="entry name" value="C1.5:_HAD__Beta-PGM__Phosphata"/>
    <property type="match status" value="1"/>
</dbReference>
<dbReference type="PANTHER" id="PTHR43316">
    <property type="entry name" value="HYDROLASE, HALOACID DELAHOGENASE-RELATED"/>
    <property type="match status" value="1"/>
</dbReference>
<evidence type="ECO:0008006" key="5">
    <source>
        <dbReference type="Google" id="ProtNLM"/>
    </source>
</evidence>
<proteinExistence type="predicted"/>
<sequence>MTILVALMALPSSFSGVQALIFDLMGTCADWHTSIVSAMKGHPIPPPLVDSDLPALALEWRAGFFRAIIASFEAGEESPDIDIVHARLLDELLEARGVSPDSGWDSKRRADLVHAWHDQKPWPDSVEGLKRLKDHLMVVVLANGTTRLQLDIIRSSKLPFDALFSSQLLQATKPNKNIYLKALDLLALQPSQAAMVAAHAYDLRAAAELGMKTIYIQRTTEDLDEDMDKVKADVDLFVDGRDERGGLLKLAELWNT</sequence>
<dbReference type="Pfam" id="PF00702">
    <property type="entry name" value="Hydrolase"/>
    <property type="match status" value="1"/>
</dbReference>
<dbReference type="EMBL" id="KN832984">
    <property type="protein sequence ID" value="KIM85693.1"/>
    <property type="molecule type" value="Genomic_DNA"/>
</dbReference>
<organism evidence="3 4">
    <name type="scientific">Piloderma croceum (strain F 1598)</name>
    <dbReference type="NCBI Taxonomy" id="765440"/>
    <lineage>
        <taxon>Eukaryota</taxon>
        <taxon>Fungi</taxon>
        <taxon>Dikarya</taxon>
        <taxon>Basidiomycota</taxon>
        <taxon>Agaricomycotina</taxon>
        <taxon>Agaricomycetes</taxon>
        <taxon>Agaricomycetidae</taxon>
        <taxon>Atheliales</taxon>
        <taxon>Atheliaceae</taxon>
        <taxon>Piloderma</taxon>
    </lineage>
</organism>
<dbReference type="OrthoDB" id="2363873at2759"/>
<dbReference type="HOGENOM" id="CLU_045011_3_0_1"/>
<reference evidence="3 4" key="1">
    <citation type="submission" date="2014-04" db="EMBL/GenBank/DDBJ databases">
        <authorList>
            <consortium name="DOE Joint Genome Institute"/>
            <person name="Kuo A."/>
            <person name="Tarkka M."/>
            <person name="Buscot F."/>
            <person name="Kohler A."/>
            <person name="Nagy L.G."/>
            <person name="Floudas D."/>
            <person name="Copeland A."/>
            <person name="Barry K.W."/>
            <person name="Cichocki N."/>
            <person name="Veneault-Fourrey C."/>
            <person name="LaButti K."/>
            <person name="Lindquist E.A."/>
            <person name="Lipzen A."/>
            <person name="Lundell T."/>
            <person name="Morin E."/>
            <person name="Murat C."/>
            <person name="Sun H."/>
            <person name="Tunlid A."/>
            <person name="Henrissat B."/>
            <person name="Grigoriev I.V."/>
            <person name="Hibbett D.S."/>
            <person name="Martin F."/>
            <person name="Nordberg H.P."/>
            <person name="Cantor M.N."/>
            <person name="Hua S.X."/>
        </authorList>
    </citation>
    <scope>NUCLEOTIDE SEQUENCE [LARGE SCALE GENOMIC DNA]</scope>
    <source>
        <strain evidence="3 4">F 1598</strain>
    </source>
</reference>
<dbReference type="Gene3D" id="3.40.50.1000">
    <property type="entry name" value="HAD superfamily/HAD-like"/>
    <property type="match status" value="1"/>
</dbReference>
<keyword evidence="2" id="KW-0732">Signal</keyword>
<dbReference type="SFLD" id="SFLDS00003">
    <property type="entry name" value="Haloacid_Dehalogenase"/>
    <property type="match status" value="1"/>
</dbReference>
<evidence type="ECO:0000313" key="4">
    <source>
        <dbReference type="Proteomes" id="UP000054166"/>
    </source>
</evidence>
<dbReference type="InterPro" id="IPR006439">
    <property type="entry name" value="HAD-SF_hydro_IA"/>
</dbReference>
<dbReference type="PANTHER" id="PTHR43316:SF3">
    <property type="entry name" value="HALOACID DEHALOGENASE, TYPE II (AFU_ORTHOLOGUE AFUA_2G07750)-RELATED"/>
    <property type="match status" value="1"/>
</dbReference>
<evidence type="ECO:0000313" key="3">
    <source>
        <dbReference type="EMBL" id="KIM85693.1"/>
    </source>
</evidence>
<dbReference type="Gene3D" id="1.10.150.240">
    <property type="entry name" value="Putative phosphatase, domain 2"/>
    <property type="match status" value="1"/>
</dbReference>
<dbReference type="InterPro" id="IPR023198">
    <property type="entry name" value="PGP-like_dom2"/>
</dbReference>
<name>A0A0C3BHB6_PILCF</name>
<dbReference type="SUPFAM" id="SSF56784">
    <property type="entry name" value="HAD-like"/>
    <property type="match status" value="1"/>
</dbReference>
<reference evidence="4" key="2">
    <citation type="submission" date="2015-01" db="EMBL/GenBank/DDBJ databases">
        <title>Evolutionary Origins and Diversification of the Mycorrhizal Mutualists.</title>
        <authorList>
            <consortium name="DOE Joint Genome Institute"/>
            <consortium name="Mycorrhizal Genomics Consortium"/>
            <person name="Kohler A."/>
            <person name="Kuo A."/>
            <person name="Nagy L.G."/>
            <person name="Floudas D."/>
            <person name="Copeland A."/>
            <person name="Barry K.W."/>
            <person name="Cichocki N."/>
            <person name="Veneault-Fourrey C."/>
            <person name="LaButti K."/>
            <person name="Lindquist E.A."/>
            <person name="Lipzen A."/>
            <person name="Lundell T."/>
            <person name="Morin E."/>
            <person name="Murat C."/>
            <person name="Riley R."/>
            <person name="Ohm R."/>
            <person name="Sun H."/>
            <person name="Tunlid A."/>
            <person name="Henrissat B."/>
            <person name="Grigoriev I.V."/>
            <person name="Hibbett D.S."/>
            <person name="Martin F."/>
        </authorList>
    </citation>
    <scope>NUCLEOTIDE SEQUENCE [LARGE SCALE GENOMIC DNA]</scope>
    <source>
        <strain evidence="4">F 1598</strain>
    </source>
</reference>
<dbReference type="InParanoid" id="A0A0C3BHB6"/>